<evidence type="ECO:0000256" key="1">
    <source>
        <dbReference type="SAM" id="Coils"/>
    </source>
</evidence>
<evidence type="ECO:0000256" key="2">
    <source>
        <dbReference type="SAM" id="MobiDB-lite"/>
    </source>
</evidence>
<feature type="region of interest" description="Disordered" evidence="2">
    <location>
        <begin position="1"/>
        <end position="79"/>
    </location>
</feature>
<keyword evidence="1" id="KW-0175">Coiled coil</keyword>
<gene>
    <name evidence="4" type="primary">CCDC27</name>
</gene>
<sequence>MRGVPNPGRPFGGALPRPVCPRPRMRPTCRRGWRHRAARRVSPALLSNRGWPNLKKEARDPLSDPRGPKTARGPRGANDFLIGRKDEVSAFMEKNLTLMTKGIRELRKTSSPQQPLVWNHPDSNKIHPSKAFHAVKRYYEKQGKAQRKISNTFNDFSDSSLLQKCFLKRPGCPQYCNQATSAVLLESSTSRSGDLPVNLSTMSLTSQISLNDWNSLVQNPEIWDSRSRIRSSLKTEEVYSSNGTLVNLDLSLSKMGEEVARLAPFEGECIRKEAVIAVLREEVQAMQKQLEQLQKWQATILERISEEKRGKVEAWSEWELIQPPTLGTWPSIVLDEKSIPSVYVDQVDRSEDSSQEFERLKELLSRSEEMLDSKALFVKKELLKDQVELEHLEKESLVEIEDEMLSSSESKGQEGDSSDLDESENTLILYKLLEFQKVNEILYEELKKARNEYELATGAISSLQRELSFEESQLRKADVEKEALRKELGERGKQLEAMSNKFSNLREERKHEEMMGTIERENCKLRQEVTKLEVQLADRDQAIHTLQTNVQQLQSELLVNKHHTGKKMSSQNELQKQLDILQRAEQQTRVTLESVSARFERFRSKIIQAAYSTPGTKSPQAEITDEEVLEALQKIITDRLDFHQMLKQKGVKVPSLSSEPAPPPTHKKKGGGK</sequence>
<name>A0A6J1VS41_9SAUR</name>
<dbReference type="AlphaFoldDB" id="A0A6J1VS41"/>
<reference evidence="4" key="1">
    <citation type="submission" date="2025-08" db="UniProtKB">
        <authorList>
            <consortium name="RefSeq"/>
        </authorList>
    </citation>
    <scope>IDENTIFICATION</scope>
</reference>
<accession>A0A6J1VS41</accession>
<evidence type="ECO:0000313" key="3">
    <source>
        <dbReference type="Proteomes" id="UP000504612"/>
    </source>
</evidence>
<dbReference type="PANTHER" id="PTHR18853:SF9">
    <property type="entry name" value="COILED-COIL DOMAIN-CONTAINING PROTEIN 27"/>
    <property type="match status" value="1"/>
</dbReference>
<dbReference type="CTD" id="148870"/>
<organism evidence="3 4">
    <name type="scientific">Notechis scutatus</name>
    <name type="common">mainland tiger snake</name>
    <dbReference type="NCBI Taxonomy" id="8663"/>
    <lineage>
        <taxon>Eukaryota</taxon>
        <taxon>Metazoa</taxon>
        <taxon>Chordata</taxon>
        <taxon>Craniata</taxon>
        <taxon>Vertebrata</taxon>
        <taxon>Euteleostomi</taxon>
        <taxon>Lepidosauria</taxon>
        <taxon>Squamata</taxon>
        <taxon>Bifurcata</taxon>
        <taxon>Unidentata</taxon>
        <taxon>Episquamata</taxon>
        <taxon>Toxicofera</taxon>
        <taxon>Serpentes</taxon>
        <taxon>Colubroidea</taxon>
        <taxon>Elapidae</taxon>
        <taxon>Hydrophiinae</taxon>
        <taxon>Notechis</taxon>
    </lineage>
</organism>
<dbReference type="Proteomes" id="UP000504612">
    <property type="component" value="Unplaced"/>
</dbReference>
<proteinExistence type="predicted"/>
<feature type="compositionally biased region" description="Basic residues" evidence="2">
    <location>
        <begin position="23"/>
        <end position="39"/>
    </location>
</feature>
<dbReference type="PANTHER" id="PTHR18853">
    <property type="entry name" value="FORKHEAD-ASSOCIATED DOMAIN-CONTAINING PROTEIN 1-RELATED"/>
    <property type="match status" value="1"/>
</dbReference>
<evidence type="ECO:0000313" key="4">
    <source>
        <dbReference type="RefSeq" id="XP_026545880.1"/>
    </source>
</evidence>
<dbReference type="InterPro" id="IPR052642">
    <property type="entry name" value="CC-FHA_domain"/>
</dbReference>
<protein>
    <submittedName>
        <fullName evidence="4">Coiled-coil domain-containing protein 27</fullName>
    </submittedName>
</protein>
<keyword evidence="3" id="KW-1185">Reference proteome</keyword>
<feature type="region of interest" description="Disordered" evidence="2">
    <location>
        <begin position="650"/>
        <end position="673"/>
    </location>
</feature>
<feature type="coiled-coil region" evidence="1">
    <location>
        <begin position="432"/>
        <end position="587"/>
    </location>
</feature>
<feature type="compositionally biased region" description="Basic and acidic residues" evidence="2">
    <location>
        <begin position="54"/>
        <end position="67"/>
    </location>
</feature>
<dbReference type="GeneID" id="113427578"/>
<dbReference type="KEGG" id="nss:113427578"/>
<dbReference type="RefSeq" id="XP_026545880.1">
    <property type="nucleotide sequence ID" value="XM_026690095.1"/>
</dbReference>